<accession>K9XPI2</accession>
<protein>
    <recommendedName>
        <fullName evidence="5">Lipopolysaccharide assembly protein A domain-containing protein</fullName>
    </recommendedName>
</protein>
<evidence type="ECO:0008006" key="5">
    <source>
        <dbReference type="Google" id="ProtNLM"/>
    </source>
</evidence>
<dbReference type="HOGENOM" id="CLU_097506_0_0_3"/>
<organism evidence="3 4">
    <name type="scientific">Stanieria cyanosphaera (strain ATCC 29371 / PCC 7437)</name>
    <dbReference type="NCBI Taxonomy" id="111780"/>
    <lineage>
        <taxon>Bacteria</taxon>
        <taxon>Bacillati</taxon>
        <taxon>Cyanobacteriota</taxon>
        <taxon>Cyanophyceae</taxon>
        <taxon>Pleurocapsales</taxon>
        <taxon>Dermocarpellaceae</taxon>
        <taxon>Stanieria</taxon>
    </lineage>
</organism>
<dbReference type="OrthoDB" id="428681at2"/>
<evidence type="ECO:0000313" key="3">
    <source>
        <dbReference type="EMBL" id="AFZ33961.1"/>
    </source>
</evidence>
<feature type="compositionally biased region" description="Polar residues" evidence="1">
    <location>
        <begin position="151"/>
        <end position="178"/>
    </location>
</feature>
<keyword evidence="2" id="KW-0472">Membrane</keyword>
<reference evidence="4" key="1">
    <citation type="journal article" date="2013" name="Proc. Natl. Acad. Sci. U.S.A.">
        <title>Improving the coverage of the cyanobacterial phylum using diversity-driven genome sequencing.</title>
        <authorList>
            <person name="Shih P.M."/>
            <person name="Wu D."/>
            <person name="Latifi A."/>
            <person name="Axen S.D."/>
            <person name="Fewer D.P."/>
            <person name="Talla E."/>
            <person name="Calteau A."/>
            <person name="Cai F."/>
            <person name="Tandeau de Marsac N."/>
            <person name="Rippka R."/>
            <person name="Herdman M."/>
            <person name="Sivonen K."/>
            <person name="Coursin T."/>
            <person name="Laurent T."/>
            <person name="Goodwin L."/>
            <person name="Nolan M."/>
            <person name="Davenport K.W."/>
            <person name="Han C.S."/>
            <person name="Rubin E.M."/>
            <person name="Eisen J.A."/>
            <person name="Woyke T."/>
            <person name="Gugger M."/>
            <person name="Kerfeld C.A."/>
        </authorList>
    </citation>
    <scope>NUCLEOTIDE SEQUENCE [LARGE SCALE GENOMIC DNA]</scope>
    <source>
        <strain evidence="4">ATCC 29371 / PCC 7437</strain>
    </source>
</reference>
<dbReference type="AlphaFoldDB" id="K9XPI2"/>
<keyword evidence="2" id="KW-1133">Transmembrane helix</keyword>
<feature type="compositionally biased region" description="Polar residues" evidence="1">
    <location>
        <begin position="205"/>
        <end position="215"/>
    </location>
</feature>
<feature type="transmembrane region" description="Helical" evidence="2">
    <location>
        <begin position="49"/>
        <end position="72"/>
    </location>
</feature>
<dbReference type="KEGG" id="scs:Sta7437_0349"/>
<dbReference type="STRING" id="111780.Sta7437_0349"/>
<dbReference type="EMBL" id="CP003653">
    <property type="protein sequence ID" value="AFZ33961.1"/>
    <property type="molecule type" value="Genomic_DNA"/>
</dbReference>
<keyword evidence="4" id="KW-1185">Reference proteome</keyword>
<dbReference type="eggNOG" id="ENOG5030I77">
    <property type="taxonomic scope" value="Bacteria"/>
</dbReference>
<dbReference type="RefSeq" id="WP_015191634.1">
    <property type="nucleotide sequence ID" value="NC_019748.1"/>
</dbReference>
<gene>
    <name evidence="3" type="ordered locus">Sta7437_0349</name>
</gene>
<name>K9XPI2_STAC7</name>
<proteinExistence type="predicted"/>
<evidence type="ECO:0000256" key="1">
    <source>
        <dbReference type="SAM" id="MobiDB-lite"/>
    </source>
</evidence>
<evidence type="ECO:0000313" key="4">
    <source>
        <dbReference type="Proteomes" id="UP000010473"/>
    </source>
</evidence>
<sequence length="224" mass="25587">MFSIRLKLLLVLIIAGVLGILFVQNQELIALKFFCGGLNQACLYRSINLPLAAWLGIFIFAGVITSLIWQFFNSLISNPQSERIRSQPYTTVRENPSGINERLNYRNAPPDWEQGGQDEWNIEEAPSETTTRDRQEPTSRAFTSEYPETDPSYTQPKTNYEVQQQPTSVKHSGSTYSYTYREAGAKQSDQVEENVYDANYRTIKPPSQTQTNESIPNDDDEDWV</sequence>
<evidence type="ECO:0000256" key="2">
    <source>
        <dbReference type="SAM" id="Phobius"/>
    </source>
</evidence>
<feature type="region of interest" description="Disordered" evidence="1">
    <location>
        <begin position="92"/>
        <end position="224"/>
    </location>
</feature>
<dbReference type="Proteomes" id="UP000010473">
    <property type="component" value="Chromosome"/>
</dbReference>
<keyword evidence="2" id="KW-0812">Transmembrane</keyword>